<proteinExistence type="predicted"/>
<reference evidence="2" key="1">
    <citation type="journal article" date="2019" name="Int. J. Syst. Evol. Microbiol.">
        <title>The Global Catalogue of Microorganisms (GCM) 10K type strain sequencing project: providing services to taxonomists for standard genome sequencing and annotation.</title>
        <authorList>
            <consortium name="The Broad Institute Genomics Platform"/>
            <consortium name="The Broad Institute Genome Sequencing Center for Infectious Disease"/>
            <person name="Wu L."/>
            <person name="Ma J."/>
        </authorList>
    </citation>
    <scope>NUCLEOTIDE SEQUENCE [LARGE SCALE GENOMIC DNA]</scope>
    <source>
        <strain evidence="2">NBRC 106348</strain>
    </source>
</reference>
<keyword evidence="2" id="KW-1185">Reference proteome</keyword>
<name>A0ABQ6I199_9MICO</name>
<evidence type="ECO:0000313" key="2">
    <source>
        <dbReference type="Proteomes" id="UP001157091"/>
    </source>
</evidence>
<evidence type="ECO:0000313" key="1">
    <source>
        <dbReference type="EMBL" id="GMA23554.1"/>
    </source>
</evidence>
<dbReference type="EMBL" id="BSUK01000001">
    <property type="protein sequence ID" value="GMA23554.1"/>
    <property type="molecule type" value="Genomic_DNA"/>
</dbReference>
<gene>
    <name evidence="1" type="ORF">GCM10025864_13130</name>
</gene>
<comment type="caution">
    <text evidence="1">The sequence shown here is derived from an EMBL/GenBank/DDBJ whole genome shotgun (WGS) entry which is preliminary data.</text>
</comment>
<organism evidence="1 2">
    <name type="scientific">Luteimicrobium album</name>
    <dbReference type="NCBI Taxonomy" id="1054550"/>
    <lineage>
        <taxon>Bacteria</taxon>
        <taxon>Bacillati</taxon>
        <taxon>Actinomycetota</taxon>
        <taxon>Actinomycetes</taxon>
        <taxon>Micrococcales</taxon>
        <taxon>Luteimicrobium</taxon>
    </lineage>
</organism>
<accession>A0ABQ6I199</accession>
<sequence length="169" mass="18752">MAEAEARVEVEVLRRADLGPVWCDDLLPPGAVAVRDAGFTPLEDVTGHQGAWRLWPEAHRRSVPETRPEWLTENDVGQTDGRYWLVRSPWPGLTVVDVPNVLWRETERGLAPEDYDADDGRLADVAHRVFGLDEDGLGALLPVCRSRAGLRHRPGVGGRRAARAVRGRP</sequence>
<protein>
    <submittedName>
        <fullName evidence="1">Uncharacterized protein</fullName>
    </submittedName>
</protein>
<dbReference type="Proteomes" id="UP001157091">
    <property type="component" value="Unassembled WGS sequence"/>
</dbReference>